<evidence type="ECO:0000256" key="3">
    <source>
        <dbReference type="ARBA" id="ARBA00013014"/>
    </source>
</evidence>
<evidence type="ECO:0000313" key="14">
    <source>
        <dbReference type="Proteomes" id="UP001595528"/>
    </source>
</evidence>
<feature type="domain" description="Ketopantoate reductase N-terminal" evidence="11">
    <location>
        <begin position="3"/>
        <end position="150"/>
    </location>
</feature>
<dbReference type="Gene3D" id="1.10.1040.10">
    <property type="entry name" value="N-(1-d-carboxylethyl)-l-norvaline Dehydrogenase, domain 2"/>
    <property type="match status" value="1"/>
</dbReference>
<name>A0ABV7L5N5_9PROT</name>
<evidence type="ECO:0000256" key="1">
    <source>
        <dbReference type="ARBA" id="ARBA00004994"/>
    </source>
</evidence>
<feature type="domain" description="Ketopantoate reductase C-terminal" evidence="12">
    <location>
        <begin position="182"/>
        <end position="305"/>
    </location>
</feature>
<keyword evidence="6 10" id="KW-0521">NADP</keyword>
<dbReference type="Pfam" id="PF08546">
    <property type="entry name" value="ApbA_C"/>
    <property type="match status" value="1"/>
</dbReference>
<organism evidence="13 14">
    <name type="scientific">Marinibaculum pumilum</name>
    <dbReference type="NCBI Taxonomy" id="1766165"/>
    <lineage>
        <taxon>Bacteria</taxon>
        <taxon>Pseudomonadati</taxon>
        <taxon>Pseudomonadota</taxon>
        <taxon>Alphaproteobacteria</taxon>
        <taxon>Rhodospirillales</taxon>
        <taxon>Rhodospirillaceae</taxon>
        <taxon>Marinibaculum</taxon>
    </lineage>
</organism>
<gene>
    <name evidence="13" type="ORF">ACFOGJ_20620</name>
</gene>
<evidence type="ECO:0000259" key="12">
    <source>
        <dbReference type="Pfam" id="PF08546"/>
    </source>
</evidence>
<comment type="similarity">
    <text evidence="2 10">Belongs to the ketopantoate reductase family.</text>
</comment>
<evidence type="ECO:0000259" key="11">
    <source>
        <dbReference type="Pfam" id="PF02558"/>
    </source>
</evidence>
<dbReference type="Gene3D" id="3.40.50.720">
    <property type="entry name" value="NAD(P)-binding Rossmann-like Domain"/>
    <property type="match status" value="1"/>
</dbReference>
<dbReference type="InterPro" id="IPR013328">
    <property type="entry name" value="6PGD_dom2"/>
</dbReference>
<evidence type="ECO:0000256" key="7">
    <source>
        <dbReference type="ARBA" id="ARBA00023002"/>
    </source>
</evidence>
<evidence type="ECO:0000256" key="10">
    <source>
        <dbReference type="RuleBase" id="RU362068"/>
    </source>
</evidence>
<comment type="catalytic activity">
    <reaction evidence="9 10">
        <text>(R)-pantoate + NADP(+) = 2-dehydropantoate + NADPH + H(+)</text>
        <dbReference type="Rhea" id="RHEA:16233"/>
        <dbReference type="ChEBI" id="CHEBI:11561"/>
        <dbReference type="ChEBI" id="CHEBI:15378"/>
        <dbReference type="ChEBI" id="CHEBI:15980"/>
        <dbReference type="ChEBI" id="CHEBI:57783"/>
        <dbReference type="ChEBI" id="CHEBI:58349"/>
        <dbReference type="EC" id="1.1.1.169"/>
    </reaction>
</comment>
<evidence type="ECO:0000256" key="6">
    <source>
        <dbReference type="ARBA" id="ARBA00022857"/>
    </source>
</evidence>
<proteinExistence type="inferred from homology"/>
<dbReference type="InterPro" id="IPR036291">
    <property type="entry name" value="NAD(P)-bd_dom_sf"/>
</dbReference>
<keyword evidence="5 10" id="KW-0566">Pantothenate biosynthesis</keyword>
<dbReference type="InterPro" id="IPR008927">
    <property type="entry name" value="6-PGluconate_DH-like_C_sf"/>
</dbReference>
<keyword evidence="14" id="KW-1185">Reference proteome</keyword>
<comment type="pathway">
    <text evidence="1 10">Cofactor biosynthesis; (R)-pantothenate biosynthesis; (R)-pantoate from 3-methyl-2-oxobutanoate: step 2/2.</text>
</comment>
<keyword evidence="7 10" id="KW-0560">Oxidoreductase</keyword>
<reference evidence="14" key="1">
    <citation type="journal article" date="2019" name="Int. J. Syst. Evol. Microbiol.">
        <title>The Global Catalogue of Microorganisms (GCM) 10K type strain sequencing project: providing services to taxonomists for standard genome sequencing and annotation.</title>
        <authorList>
            <consortium name="The Broad Institute Genomics Platform"/>
            <consortium name="The Broad Institute Genome Sequencing Center for Infectious Disease"/>
            <person name="Wu L."/>
            <person name="Ma J."/>
        </authorList>
    </citation>
    <scope>NUCLEOTIDE SEQUENCE [LARGE SCALE GENOMIC DNA]</scope>
    <source>
        <strain evidence="14">KCTC 42964</strain>
    </source>
</reference>
<dbReference type="SUPFAM" id="SSF48179">
    <property type="entry name" value="6-phosphogluconate dehydrogenase C-terminal domain-like"/>
    <property type="match status" value="1"/>
</dbReference>
<dbReference type="InterPro" id="IPR013752">
    <property type="entry name" value="KPA_reductase"/>
</dbReference>
<dbReference type="PANTHER" id="PTHR21708:SF26">
    <property type="entry name" value="2-DEHYDROPANTOATE 2-REDUCTASE"/>
    <property type="match status" value="1"/>
</dbReference>
<dbReference type="SUPFAM" id="SSF51735">
    <property type="entry name" value="NAD(P)-binding Rossmann-fold domains"/>
    <property type="match status" value="1"/>
</dbReference>
<accession>A0ABV7L5N5</accession>
<dbReference type="PANTHER" id="PTHR21708">
    <property type="entry name" value="PROBABLE 2-DEHYDROPANTOATE 2-REDUCTASE"/>
    <property type="match status" value="1"/>
</dbReference>
<dbReference type="RefSeq" id="WP_379904084.1">
    <property type="nucleotide sequence ID" value="NZ_JBHRTR010000034.1"/>
</dbReference>
<dbReference type="InterPro" id="IPR051402">
    <property type="entry name" value="KPR-Related"/>
</dbReference>
<dbReference type="Proteomes" id="UP001595528">
    <property type="component" value="Unassembled WGS sequence"/>
</dbReference>
<comment type="function">
    <text evidence="10">Catalyzes the NADPH-dependent reduction of ketopantoate into pantoic acid.</text>
</comment>
<dbReference type="InterPro" id="IPR013332">
    <property type="entry name" value="KPR_N"/>
</dbReference>
<dbReference type="Pfam" id="PF02558">
    <property type="entry name" value="ApbA"/>
    <property type="match status" value="1"/>
</dbReference>
<dbReference type="EC" id="1.1.1.169" evidence="3 10"/>
<dbReference type="EMBL" id="JBHRTR010000034">
    <property type="protein sequence ID" value="MFC3229665.1"/>
    <property type="molecule type" value="Genomic_DNA"/>
</dbReference>
<dbReference type="InterPro" id="IPR003710">
    <property type="entry name" value="ApbA"/>
</dbReference>
<evidence type="ECO:0000313" key="13">
    <source>
        <dbReference type="EMBL" id="MFC3229665.1"/>
    </source>
</evidence>
<comment type="caution">
    <text evidence="13">The sequence shown here is derived from an EMBL/GenBank/DDBJ whole genome shotgun (WGS) entry which is preliminary data.</text>
</comment>
<evidence type="ECO:0000256" key="9">
    <source>
        <dbReference type="ARBA" id="ARBA00048793"/>
    </source>
</evidence>
<protein>
    <recommendedName>
        <fullName evidence="4 10">2-dehydropantoate 2-reductase</fullName>
        <ecNumber evidence="3 10">1.1.1.169</ecNumber>
    </recommendedName>
    <alternativeName>
        <fullName evidence="8 10">Ketopantoate reductase</fullName>
    </alternativeName>
</protein>
<evidence type="ECO:0000256" key="2">
    <source>
        <dbReference type="ARBA" id="ARBA00007870"/>
    </source>
</evidence>
<dbReference type="NCBIfam" id="TIGR00745">
    <property type="entry name" value="apbA_panE"/>
    <property type="match status" value="1"/>
</dbReference>
<evidence type="ECO:0000256" key="5">
    <source>
        <dbReference type="ARBA" id="ARBA00022655"/>
    </source>
</evidence>
<sequence length="309" mass="32354">MRIAVYGAGGVGGYFGARLAAAGNDVVFIARGAHGAAMAAQGLQLKSQLGDLHLEKVTVSERPMDLAPIDLVMLCVKLYDLDEAAAALRPALSKDALVIPFQNGVDSEERLSDVLGADRVAAGIAYISATVAEPGVIAHHNTSCTLVVGPQADGQAGGQAERLQAFVAAGKAAGFSAVYREDMNRALWEKFVLLAPFATVTALSRQPAGVIREDADMLALFAAAVQEAVDVGRAAAVDLDDEIAERCVSGMQALPPHMKASMCHDLEAGRRLELEGLTGAVMRLGERHGVDTPVHRTAYAALKPYRDGA</sequence>
<evidence type="ECO:0000256" key="4">
    <source>
        <dbReference type="ARBA" id="ARBA00019465"/>
    </source>
</evidence>
<evidence type="ECO:0000256" key="8">
    <source>
        <dbReference type="ARBA" id="ARBA00032024"/>
    </source>
</evidence>